<feature type="transmembrane region" description="Helical" evidence="13">
    <location>
        <begin position="601"/>
        <end position="622"/>
    </location>
</feature>
<keyword evidence="9 13" id="KW-0472">Membrane</keyword>
<keyword evidence="2" id="KW-0813">Transport</keyword>
<protein>
    <submittedName>
        <fullName evidence="15">Transient receptor potential cation channel protein painless</fullName>
    </submittedName>
</protein>
<evidence type="ECO:0000256" key="6">
    <source>
        <dbReference type="ARBA" id="ARBA00022989"/>
    </source>
</evidence>
<reference evidence="15 16" key="1">
    <citation type="journal article" date="2014" name="Nat. Commun.">
        <title>Molecular traces of alternative social organization in a termite genome.</title>
        <authorList>
            <person name="Terrapon N."/>
            <person name="Li C."/>
            <person name="Robertson H.M."/>
            <person name="Ji L."/>
            <person name="Meng X."/>
            <person name="Booth W."/>
            <person name="Chen Z."/>
            <person name="Childers C.P."/>
            <person name="Glastad K.M."/>
            <person name="Gokhale K."/>
            <person name="Gowin J."/>
            <person name="Gronenberg W."/>
            <person name="Hermansen R.A."/>
            <person name="Hu H."/>
            <person name="Hunt B.G."/>
            <person name="Huylmans A.K."/>
            <person name="Khalil S.M."/>
            <person name="Mitchell R.D."/>
            <person name="Munoz-Torres M.C."/>
            <person name="Mustard J.A."/>
            <person name="Pan H."/>
            <person name="Reese J.T."/>
            <person name="Scharf M.E."/>
            <person name="Sun F."/>
            <person name="Vogel H."/>
            <person name="Xiao J."/>
            <person name="Yang W."/>
            <person name="Yang Z."/>
            <person name="Yang Z."/>
            <person name="Zhou J."/>
            <person name="Zhu J."/>
            <person name="Brent C.S."/>
            <person name="Elsik C.G."/>
            <person name="Goodisman M.A."/>
            <person name="Liberles D.A."/>
            <person name="Roe R.M."/>
            <person name="Vargo E.L."/>
            <person name="Vilcinskas A."/>
            <person name="Wang J."/>
            <person name="Bornberg-Bauer E."/>
            <person name="Korb J."/>
            <person name="Zhang G."/>
            <person name="Liebig J."/>
        </authorList>
    </citation>
    <scope>NUCLEOTIDE SEQUENCE [LARGE SCALE GENOMIC DNA]</scope>
    <source>
        <tissue evidence="15">Whole organism</tissue>
    </source>
</reference>
<evidence type="ECO:0000256" key="10">
    <source>
        <dbReference type="ARBA" id="ARBA00023303"/>
    </source>
</evidence>
<evidence type="ECO:0000256" key="11">
    <source>
        <dbReference type="PROSITE-ProRule" id="PRU00023"/>
    </source>
</evidence>
<dbReference type="PROSITE" id="PS50297">
    <property type="entry name" value="ANK_REP_REGION"/>
    <property type="match status" value="2"/>
</dbReference>
<dbReference type="InterPro" id="IPR005821">
    <property type="entry name" value="Ion_trans_dom"/>
</dbReference>
<evidence type="ECO:0000256" key="3">
    <source>
        <dbReference type="ARBA" id="ARBA00022606"/>
    </source>
</evidence>
<gene>
    <name evidence="15" type="ORF">L798_10493</name>
</gene>
<evidence type="ECO:0000256" key="5">
    <source>
        <dbReference type="ARBA" id="ARBA00022737"/>
    </source>
</evidence>
<feature type="repeat" description="ANK" evidence="11">
    <location>
        <begin position="470"/>
        <end position="502"/>
    </location>
</feature>
<keyword evidence="4 13" id="KW-0812">Transmembrane</keyword>
<feature type="transmembrane region" description="Helical" evidence="13">
    <location>
        <begin position="788"/>
        <end position="808"/>
    </location>
</feature>
<dbReference type="InterPro" id="IPR002110">
    <property type="entry name" value="Ankyrin_rpt"/>
</dbReference>
<dbReference type="STRING" id="136037.A0A067RJJ3"/>
<dbReference type="eggNOG" id="KOG0504">
    <property type="taxonomic scope" value="Eukaryota"/>
</dbReference>
<feature type="transmembrane region" description="Helical" evidence="13">
    <location>
        <begin position="820"/>
        <end position="841"/>
    </location>
</feature>
<keyword evidence="6 13" id="KW-1133">Transmembrane helix</keyword>
<dbReference type="Pfam" id="PF12796">
    <property type="entry name" value="Ank_2"/>
    <property type="match status" value="2"/>
</dbReference>
<keyword evidence="16" id="KW-1185">Reference proteome</keyword>
<evidence type="ECO:0000256" key="2">
    <source>
        <dbReference type="ARBA" id="ARBA00022448"/>
    </source>
</evidence>
<keyword evidence="15" id="KW-0675">Receptor</keyword>
<dbReference type="PANTHER" id="PTHR47143">
    <property type="entry name" value="TRANSIENT RECEPTOR POTENTIAL CATION CHANNEL PROTEIN PAINLESS"/>
    <property type="match status" value="1"/>
</dbReference>
<evidence type="ECO:0000256" key="1">
    <source>
        <dbReference type="ARBA" id="ARBA00004141"/>
    </source>
</evidence>
<dbReference type="PROSITE" id="PS50088">
    <property type="entry name" value="ANK_REPEAT"/>
    <property type="match status" value="2"/>
</dbReference>
<dbReference type="PRINTS" id="PR01415">
    <property type="entry name" value="ANKYRIN"/>
</dbReference>
<dbReference type="EMBL" id="KK852429">
    <property type="protein sequence ID" value="KDR24031.1"/>
    <property type="molecule type" value="Genomic_DNA"/>
</dbReference>
<feature type="transmembrane region" description="Helical" evidence="13">
    <location>
        <begin position="754"/>
        <end position="776"/>
    </location>
</feature>
<evidence type="ECO:0000313" key="15">
    <source>
        <dbReference type="EMBL" id="KDR24031.1"/>
    </source>
</evidence>
<comment type="subcellular location">
    <subcellularLocation>
        <location evidence="1">Membrane</location>
        <topology evidence="1">Multi-pass membrane protein</topology>
    </subcellularLocation>
</comment>
<evidence type="ECO:0000256" key="12">
    <source>
        <dbReference type="SAM" id="MobiDB-lite"/>
    </source>
</evidence>
<sequence>MPDKRKECDRIRGMENTCVRVCPASQDDRTVVMEERVMTPLHKRVQEAAKTAWSGESVAVVISDIMGPHARKEWNLPVGSYRNPFWRITRKVSSPREMKTMLSKSLVLSCSLGLPQLVRNLLDAGADPNCDLGQWGPVHSAAYGGNVEVMRVLLEDPRTSVDTAEKKGQTALHLAALKGNCEIMKVLLEMSKVDVNAVDEAGCTALHVAGTSSLLGEVSKERFLSCISLLMDRSDLEINRPDKDGLTALSRTIMSSRKDMAQAMLRHKRGCFLNLDTFLASYYGRSIREAIQYTFPELLPDLPAPLQEKLDPPIAASRLLASLQKGDFNRFQSLLQSHSVNLTHWYDEPYHCTIIEIASQLKNREDFVKELLKVGANPNTVNSRTSQPLLHLTAKRGNTKLLQILLREQEININVKDSYGRTPLHCLAGVQCRNKAESDFLQKSICLLLGESDPVNNTTPKADIHAVTSAGETALHIAARMGDGQTVLTLLRHGANVMHKMSGVGPPLKYIEPTVMEHILDECIDSSDESSVQKDYMLIFNYNFLNPINGSDQKKIGEKQQYCESEMPPLWYLANKHQFKHLLKHPVITSFLTLKWRKIRFMFFTNVVFYSLFLLVLTWYSFLTSGNNNESNEGSENETRTNSESLKQTGNNHHDDSNEHMAALVLLSTLLVILVLRETFQFLMSPKAYLKHTQNFILWIIIATTLNVCLDNVINIFPECTAISLLLAWTQFVSFLGGFPVLSIHLEMLKTVAWTFLTSMVCYCPLFFAFGISFYTMFRNSGSSEDEFFSSSLGMSMLKTFIMFAGEFEASDIPFEVAPYTSHLVFTVFVFLISIVLLNLLNGLAVSDAQAIRNDAEILSLSARVKLISYIEKTSSGRIQFFSVLKNLSDKKLRVFPNRKEGRVEVNGIIVENTFLDEEIVQQAISLVSNRKKTSQENANKSEKQLQNKLSDIEKCQLDMNKELKELKLKFEHFVKASKETQNKLNEIHALVLQSHGSYTSQK</sequence>
<dbReference type="InterPro" id="IPR036770">
    <property type="entry name" value="Ankyrin_rpt-contain_sf"/>
</dbReference>
<keyword evidence="3" id="KW-0716">Sensory transduction</keyword>
<dbReference type="PANTHER" id="PTHR47143:SF4">
    <property type="entry name" value="TRANSIENT RECEPTOR POTENTIAL CATION CHANNEL PROTEIN PAINLESS"/>
    <property type="match status" value="1"/>
</dbReference>
<evidence type="ECO:0000256" key="8">
    <source>
        <dbReference type="ARBA" id="ARBA00023065"/>
    </source>
</evidence>
<keyword evidence="10" id="KW-0407">Ion channel</keyword>
<dbReference type="eggNOG" id="KOG0510">
    <property type="taxonomic scope" value="Eukaryota"/>
</dbReference>
<name>A0A067RJJ3_ZOONE</name>
<dbReference type="Gene3D" id="1.25.40.20">
    <property type="entry name" value="Ankyrin repeat-containing domain"/>
    <property type="match status" value="3"/>
</dbReference>
<dbReference type="Pfam" id="PF00520">
    <property type="entry name" value="Ion_trans"/>
    <property type="match status" value="1"/>
</dbReference>
<evidence type="ECO:0000259" key="14">
    <source>
        <dbReference type="Pfam" id="PF00520"/>
    </source>
</evidence>
<keyword evidence="5" id="KW-0677">Repeat</keyword>
<dbReference type="Pfam" id="PF00023">
    <property type="entry name" value="Ank"/>
    <property type="match status" value="1"/>
</dbReference>
<dbReference type="GO" id="GO:0034703">
    <property type="term" value="C:cation channel complex"/>
    <property type="evidence" value="ECO:0007669"/>
    <property type="project" value="UniProtKB-ARBA"/>
</dbReference>
<dbReference type="InterPro" id="IPR052076">
    <property type="entry name" value="TRP_cation_channel"/>
</dbReference>
<feature type="repeat" description="ANK" evidence="11">
    <location>
        <begin position="167"/>
        <end position="189"/>
    </location>
</feature>
<evidence type="ECO:0000313" key="16">
    <source>
        <dbReference type="Proteomes" id="UP000027135"/>
    </source>
</evidence>
<feature type="transmembrane region" description="Helical" evidence="13">
    <location>
        <begin position="660"/>
        <end position="676"/>
    </location>
</feature>
<dbReference type="Proteomes" id="UP000027135">
    <property type="component" value="Unassembled WGS sequence"/>
</dbReference>
<evidence type="ECO:0000256" key="7">
    <source>
        <dbReference type="ARBA" id="ARBA00023043"/>
    </source>
</evidence>
<evidence type="ECO:0000256" key="13">
    <source>
        <dbReference type="SAM" id="Phobius"/>
    </source>
</evidence>
<dbReference type="GO" id="GO:0005216">
    <property type="term" value="F:monoatomic ion channel activity"/>
    <property type="evidence" value="ECO:0007669"/>
    <property type="project" value="InterPro"/>
</dbReference>
<dbReference type="AlphaFoldDB" id="A0A067RJJ3"/>
<organism evidence="15 16">
    <name type="scientific">Zootermopsis nevadensis</name>
    <name type="common">Dampwood termite</name>
    <dbReference type="NCBI Taxonomy" id="136037"/>
    <lineage>
        <taxon>Eukaryota</taxon>
        <taxon>Metazoa</taxon>
        <taxon>Ecdysozoa</taxon>
        <taxon>Arthropoda</taxon>
        <taxon>Hexapoda</taxon>
        <taxon>Insecta</taxon>
        <taxon>Pterygota</taxon>
        <taxon>Neoptera</taxon>
        <taxon>Polyneoptera</taxon>
        <taxon>Dictyoptera</taxon>
        <taxon>Blattodea</taxon>
        <taxon>Blattoidea</taxon>
        <taxon>Termitoidae</taxon>
        <taxon>Termopsidae</taxon>
        <taxon>Zootermopsis</taxon>
    </lineage>
</organism>
<dbReference type="OrthoDB" id="2157354at2759"/>
<proteinExistence type="predicted"/>
<dbReference type="SMART" id="SM00248">
    <property type="entry name" value="ANK"/>
    <property type="match status" value="9"/>
</dbReference>
<feature type="region of interest" description="Disordered" evidence="12">
    <location>
        <begin position="628"/>
        <end position="654"/>
    </location>
</feature>
<keyword evidence="8" id="KW-0406">Ion transport</keyword>
<keyword evidence="7 11" id="KW-0040">ANK repeat</keyword>
<feature type="transmembrane region" description="Helical" evidence="13">
    <location>
        <begin position="723"/>
        <end position="742"/>
    </location>
</feature>
<dbReference type="InParanoid" id="A0A067RJJ3"/>
<feature type="transmembrane region" description="Helical" evidence="13">
    <location>
        <begin position="696"/>
        <end position="717"/>
    </location>
</feature>
<feature type="domain" description="Ion transport" evidence="14">
    <location>
        <begin position="659"/>
        <end position="856"/>
    </location>
</feature>
<evidence type="ECO:0000256" key="4">
    <source>
        <dbReference type="ARBA" id="ARBA00022692"/>
    </source>
</evidence>
<dbReference type="SUPFAM" id="SSF48403">
    <property type="entry name" value="Ankyrin repeat"/>
    <property type="match status" value="2"/>
</dbReference>
<feature type="compositionally biased region" description="Low complexity" evidence="12">
    <location>
        <begin position="628"/>
        <end position="645"/>
    </location>
</feature>
<evidence type="ECO:0000256" key="9">
    <source>
        <dbReference type="ARBA" id="ARBA00023136"/>
    </source>
</evidence>
<accession>A0A067RJJ3</accession>